<dbReference type="SMART" id="SM00513">
    <property type="entry name" value="SAP"/>
    <property type="match status" value="1"/>
</dbReference>
<evidence type="ECO:0000313" key="9">
    <source>
        <dbReference type="Proteomes" id="UP001642484"/>
    </source>
</evidence>
<dbReference type="Gene3D" id="1.10.720.30">
    <property type="entry name" value="SAP domain"/>
    <property type="match status" value="1"/>
</dbReference>
<dbReference type="InterPro" id="IPR036361">
    <property type="entry name" value="SAP_dom_sf"/>
</dbReference>
<dbReference type="Pfam" id="PF02816">
    <property type="entry name" value="Alpha_kinase"/>
    <property type="match status" value="1"/>
</dbReference>
<dbReference type="InterPro" id="IPR036410">
    <property type="entry name" value="HSP_DnaJ_Cys-rich_dom_sf"/>
</dbReference>
<keyword evidence="3" id="KW-0547">Nucleotide-binding</keyword>
<keyword evidence="2" id="KW-0808">Transferase</keyword>
<name>A0ABP0SY52_9DINO</name>
<evidence type="ECO:0000259" key="6">
    <source>
        <dbReference type="PROSITE" id="PS50800"/>
    </source>
</evidence>
<keyword evidence="9" id="KW-1185">Reference proteome</keyword>
<reference evidence="8 9" key="1">
    <citation type="submission" date="2024-02" db="EMBL/GenBank/DDBJ databases">
        <authorList>
            <person name="Chen Y."/>
            <person name="Shah S."/>
            <person name="Dougan E. K."/>
            <person name="Thang M."/>
            <person name="Chan C."/>
        </authorList>
    </citation>
    <scope>NUCLEOTIDE SEQUENCE [LARGE SCALE GENOMIC DNA]</scope>
</reference>
<accession>A0ABP0SY52</accession>
<evidence type="ECO:0000256" key="5">
    <source>
        <dbReference type="ARBA" id="ARBA00022840"/>
    </source>
</evidence>
<protein>
    <recommendedName>
        <fullName evidence="10">Alpha-type protein kinase domain-containing protein</fullName>
    </recommendedName>
</protein>
<evidence type="ECO:0000256" key="4">
    <source>
        <dbReference type="ARBA" id="ARBA00022777"/>
    </source>
</evidence>
<keyword evidence="5" id="KW-0067">ATP-binding</keyword>
<keyword evidence="1" id="KW-0723">Serine/threonine-protein kinase</keyword>
<dbReference type="EMBL" id="CAXAMN010028672">
    <property type="protein sequence ID" value="CAK9117358.1"/>
    <property type="molecule type" value="Genomic_DNA"/>
</dbReference>
<proteinExistence type="predicted"/>
<dbReference type="SUPFAM" id="SSF57938">
    <property type="entry name" value="DnaJ/Hsp40 cysteine-rich domain"/>
    <property type="match status" value="1"/>
</dbReference>
<dbReference type="Pfam" id="PF02037">
    <property type="entry name" value="SAP"/>
    <property type="match status" value="1"/>
</dbReference>
<evidence type="ECO:0000256" key="3">
    <source>
        <dbReference type="ARBA" id="ARBA00022741"/>
    </source>
</evidence>
<dbReference type="PANTHER" id="PTHR45992:SF11">
    <property type="entry name" value="ALPHA-TYPE PROTEIN KINASE DOMAIN-CONTAINING PROTEIN"/>
    <property type="match status" value="1"/>
</dbReference>
<dbReference type="Gene3D" id="2.10.230.10">
    <property type="entry name" value="Heat shock protein DnaJ, cysteine-rich domain"/>
    <property type="match status" value="1"/>
</dbReference>
<evidence type="ECO:0000256" key="1">
    <source>
        <dbReference type="ARBA" id="ARBA00022527"/>
    </source>
</evidence>
<dbReference type="SUPFAM" id="SSF56112">
    <property type="entry name" value="Protein kinase-like (PK-like)"/>
    <property type="match status" value="1"/>
</dbReference>
<evidence type="ECO:0000256" key="2">
    <source>
        <dbReference type="ARBA" id="ARBA00022679"/>
    </source>
</evidence>
<gene>
    <name evidence="8" type="ORF">CCMP2556_LOCUS54699</name>
</gene>
<dbReference type="PANTHER" id="PTHR45992">
    <property type="entry name" value="EUKARYOTIC ELONGATION FACTOR 2 KINASE-RELATED"/>
    <property type="match status" value="1"/>
</dbReference>
<dbReference type="PROSITE" id="PS51158">
    <property type="entry name" value="ALPHA_KINASE"/>
    <property type="match status" value="1"/>
</dbReference>
<dbReference type="InterPro" id="IPR051852">
    <property type="entry name" value="Alpha-type_PK"/>
</dbReference>
<dbReference type="SMART" id="SM00811">
    <property type="entry name" value="Alpha_kinase"/>
    <property type="match status" value="1"/>
</dbReference>
<dbReference type="Gene3D" id="3.20.200.10">
    <property type="entry name" value="MHCK/EF2 kinase"/>
    <property type="match status" value="1"/>
</dbReference>
<dbReference type="InterPro" id="IPR003034">
    <property type="entry name" value="SAP_dom"/>
</dbReference>
<evidence type="ECO:0000313" key="8">
    <source>
        <dbReference type="EMBL" id="CAK9117358.1"/>
    </source>
</evidence>
<keyword evidence="4" id="KW-0418">Kinase</keyword>
<feature type="domain" description="SAP" evidence="6">
    <location>
        <begin position="97"/>
        <end position="131"/>
    </location>
</feature>
<comment type="caution">
    <text evidence="8">The sequence shown here is derived from an EMBL/GenBank/DDBJ whole genome shotgun (WGS) entry which is preliminary data.</text>
</comment>
<evidence type="ECO:0008006" key="10">
    <source>
        <dbReference type="Google" id="ProtNLM"/>
    </source>
</evidence>
<feature type="domain" description="Alpha-type protein kinase" evidence="7">
    <location>
        <begin position="130"/>
        <end position="340"/>
    </location>
</feature>
<evidence type="ECO:0000259" key="7">
    <source>
        <dbReference type="PROSITE" id="PS51158"/>
    </source>
</evidence>
<dbReference type="InterPro" id="IPR011009">
    <property type="entry name" value="Kinase-like_dom_sf"/>
</dbReference>
<sequence>MSEVNDPRKCLKCMGSGQILQPFHFMNMVLQLPLQCNHCGGAGWTVVCLECQGKGSHMKVVLQHGWLPQQVQEKCSGCAGWGKLAAARQSPAKRKRVEHMTGTEMREELRKMKRKVSGTKAELQKRLEEVFETNDRGWLTRGAPALSKGAYLESGTFRDVYMVTYTKGPRKNMKGVYKVFKDQKAEVLIQEDLKAVEEAGRIIKAFNEYNDQCIGSSARRRVYLNQPEVWSLNGRPILVEPFIDGTYAKFNSNSGWVNEGYNMMQALSHFSFHVSNGQHLLCDLQGGGYDTHYILTDPAVLSLKQEFGATDGGKRMMKNFFAHHLCNEYCDPSWLCMERPKVVAPARSGTSFFPKAQRSTAMDAFRNAKFNRW</sequence>
<dbReference type="InterPro" id="IPR004166">
    <property type="entry name" value="a-kinase_dom"/>
</dbReference>
<dbReference type="SUPFAM" id="SSF68906">
    <property type="entry name" value="SAP domain"/>
    <property type="match status" value="1"/>
</dbReference>
<dbReference type="PROSITE" id="PS50800">
    <property type="entry name" value="SAP"/>
    <property type="match status" value="1"/>
</dbReference>
<organism evidence="8 9">
    <name type="scientific">Durusdinium trenchii</name>
    <dbReference type="NCBI Taxonomy" id="1381693"/>
    <lineage>
        <taxon>Eukaryota</taxon>
        <taxon>Sar</taxon>
        <taxon>Alveolata</taxon>
        <taxon>Dinophyceae</taxon>
        <taxon>Suessiales</taxon>
        <taxon>Symbiodiniaceae</taxon>
        <taxon>Durusdinium</taxon>
    </lineage>
</organism>
<dbReference type="Proteomes" id="UP001642484">
    <property type="component" value="Unassembled WGS sequence"/>
</dbReference>